<evidence type="ECO:0000256" key="3">
    <source>
        <dbReference type="ARBA" id="ARBA00022448"/>
    </source>
</evidence>
<keyword evidence="9" id="KW-0325">Glycoprotein</keyword>
<keyword evidence="4" id="KW-0812">Transmembrane</keyword>
<evidence type="ECO:0000256" key="12">
    <source>
        <dbReference type="SAM" id="SignalP"/>
    </source>
</evidence>
<keyword evidence="3" id="KW-0813">Transport</keyword>
<accession>A0A443QXD2</accession>
<dbReference type="Gene3D" id="3.40.190.10">
    <property type="entry name" value="Periplasmic binding protein-like II"/>
    <property type="match status" value="2"/>
</dbReference>
<evidence type="ECO:0000256" key="2">
    <source>
        <dbReference type="ARBA" id="ARBA00008685"/>
    </source>
</evidence>
<reference evidence="16 17" key="1">
    <citation type="journal article" date="2018" name="Gigascience">
        <title>Genomes of trombidid mites reveal novel predicted allergens and laterally-transferred genes associated with secondary metabolism.</title>
        <authorList>
            <person name="Dong X."/>
            <person name="Chaisiri K."/>
            <person name="Xia D."/>
            <person name="Armstrong S.D."/>
            <person name="Fang Y."/>
            <person name="Donnelly M.J."/>
            <person name="Kadowaki T."/>
            <person name="McGarry J.W."/>
            <person name="Darby A.C."/>
            <person name="Makepeace B.L."/>
        </authorList>
    </citation>
    <scope>NUCLEOTIDE SEQUENCE [LARGE SCALE GENOMIC DNA]</scope>
    <source>
        <strain evidence="16">UoL-WK</strain>
    </source>
</reference>
<keyword evidence="6" id="KW-0406">Ion transport</keyword>
<dbReference type="Proteomes" id="UP000285301">
    <property type="component" value="Unassembled WGS sequence"/>
</dbReference>
<evidence type="ECO:0000256" key="10">
    <source>
        <dbReference type="ARBA" id="ARBA00023286"/>
    </source>
</evidence>
<dbReference type="GO" id="GO:0015276">
    <property type="term" value="F:ligand-gated monoatomic ion channel activity"/>
    <property type="evidence" value="ECO:0007669"/>
    <property type="project" value="InterPro"/>
</dbReference>
<dbReference type="SMART" id="SM00079">
    <property type="entry name" value="PBPe"/>
    <property type="match status" value="1"/>
</dbReference>
<evidence type="ECO:0000256" key="11">
    <source>
        <dbReference type="ARBA" id="ARBA00023303"/>
    </source>
</evidence>
<keyword evidence="7" id="KW-0472">Membrane</keyword>
<dbReference type="SUPFAM" id="SSF53850">
    <property type="entry name" value="Periplasmic binding protein-like II"/>
    <property type="match status" value="1"/>
</dbReference>
<comment type="similarity">
    <text evidence="2">Belongs to the glutamate-gated ion channel (TC 1.A.10.1) family.</text>
</comment>
<evidence type="ECO:0000256" key="1">
    <source>
        <dbReference type="ARBA" id="ARBA00004141"/>
    </source>
</evidence>
<comment type="subcellular location">
    <subcellularLocation>
        <location evidence="1">Membrane</location>
        <topology evidence="1">Multi-pass membrane protein</topology>
    </subcellularLocation>
</comment>
<dbReference type="AlphaFoldDB" id="A0A443QXD2"/>
<sequence>MEFKLIAFGFFLLFSRINAFVLNENSSQSEVPTFRVTTIYSPPWITDRDAKLSGFLVAMLDAMKQYSNFEYELNLAKDGRYGAPDANGTYDGMIGELMRGEADLAVADLTLTEMRSKVIDFSIPFISTGIGLIVKRPPYFLDLDAVETTNETVIGEEVHRPMVFYPVSSIADLPKQNIVKYGAVDGGSTLQFLTTTKDPEYHKLSAHLLENKDDMPKSYTEAVQRVIQANGKYAFFMEGTSADYYLGTTCDLIQLGDLIHHRVYAIGLPKNSKYKSTIDRAILHLHETGKLAQLKNDYFPPPSACYVAFDSVYSRSALRVLREAVEE</sequence>
<proteinExistence type="inferred from homology"/>
<evidence type="ECO:0000256" key="5">
    <source>
        <dbReference type="ARBA" id="ARBA00022989"/>
    </source>
</evidence>
<evidence type="ECO:0000259" key="14">
    <source>
        <dbReference type="SMART" id="SM00079"/>
    </source>
</evidence>
<keyword evidence="11" id="KW-0407">Ion channel</keyword>
<dbReference type="FunFam" id="3.40.190.10:FF:000024">
    <property type="entry name" value="Glutamate receptor, ionotropic, delta 1"/>
    <property type="match status" value="1"/>
</dbReference>
<dbReference type="InterPro" id="IPR019594">
    <property type="entry name" value="Glu/Gly-bd"/>
</dbReference>
<gene>
    <name evidence="16" type="ORF">B4U79_10390</name>
</gene>
<evidence type="ECO:0000313" key="16">
    <source>
        <dbReference type="EMBL" id="RWS07676.1"/>
    </source>
</evidence>
<feature type="chain" id="PRO_5019308821" evidence="12">
    <location>
        <begin position="20"/>
        <end position="327"/>
    </location>
</feature>
<dbReference type="PANTHER" id="PTHR18966">
    <property type="entry name" value="IONOTROPIC GLUTAMATE RECEPTOR"/>
    <property type="match status" value="1"/>
</dbReference>
<dbReference type="SMART" id="SM00918">
    <property type="entry name" value="Lig_chan-Glu_bd"/>
    <property type="match status" value="1"/>
</dbReference>
<keyword evidence="8" id="KW-0675">Receptor</keyword>
<keyword evidence="12" id="KW-0732">Signal</keyword>
<feature type="signal peptide" evidence="12">
    <location>
        <begin position="1"/>
        <end position="19"/>
    </location>
</feature>
<organism evidence="16 17">
    <name type="scientific">Dinothrombium tinctorium</name>
    <dbReference type="NCBI Taxonomy" id="1965070"/>
    <lineage>
        <taxon>Eukaryota</taxon>
        <taxon>Metazoa</taxon>
        <taxon>Ecdysozoa</taxon>
        <taxon>Arthropoda</taxon>
        <taxon>Chelicerata</taxon>
        <taxon>Arachnida</taxon>
        <taxon>Acari</taxon>
        <taxon>Acariformes</taxon>
        <taxon>Trombidiformes</taxon>
        <taxon>Prostigmata</taxon>
        <taxon>Anystina</taxon>
        <taxon>Parasitengona</taxon>
        <taxon>Trombidioidea</taxon>
        <taxon>Trombidiidae</taxon>
        <taxon>Dinothrombium</taxon>
    </lineage>
</organism>
<keyword evidence="17" id="KW-1185">Reference proteome</keyword>
<comment type="caution">
    <text evidence="16">The sequence shown here is derived from an EMBL/GenBank/DDBJ whole genome shotgun (WGS) entry which is preliminary data.</text>
</comment>
<evidence type="ECO:0000259" key="15">
    <source>
        <dbReference type="SMART" id="SM00918"/>
    </source>
</evidence>
<protein>
    <submittedName>
        <fullName evidence="16">Uncharacterized protein</fullName>
    </submittedName>
</protein>
<dbReference type="EMBL" id="NCKU01003360">
    <property type="protein sequence ID" value="RWS07676.1"/>
    <property type="molecule type" value="Genomic_DNA"/>
</dbReference>
<evidence type="ECO:0000256" key="9">
    <source>
        <dbReference type="ARBA" id="ARBA00023180"/>
    </source>
</evidence>
<dbReference type="InterPro" id="IPR001320">
    <property type="entry name" value="Iontro_rcpt_C"/>
</dbReference>
<keyword evidence="5" id="KW-1133">Transmembrane helix</keyword>
<dbReference type="Pfam" id="PF10613">
    <property type="entry name" value="Lig_chan-Glu_bd"/>
    <property type="match status" value="1"/>
</dbReference>
<name>A0A443QXD2_9ACAR</name>
<dbReference type="InterPro" id="IPR015683">
    <property type="entry name" value="Ionotropic_Glu_rcpt"/>
</dbReference>
<evidence type="ECO:0000256" key="4">
    <source>
        <dbReference type="ARBA" id="ARBA00022692"/>
    </source>
</evidence>
<evidence type="ECO:0000256" key="7">
    <source>
        <dbReference type="ARBA" id="ARBA00023136"/>
    </source>
</evidence>
<evidence type="ECO:0000256" key="6">
    <source>
        <dbReference type="ARBA" id="ARBA00023065"/>
    </source>
</evidence>
<keyword evidence="10" id="KW-1071">Ligand-gated ion channel</keyword>
<evidence type="ECO:0000313" key="17">
    <source>
        <dbReference type="Proteomes" id="UP000285301"/>
    </source>
</evidence>
<feature type="domain" description="Ionotropic glutamate receptor L-glutamate and glycine-binding" evidence="15">
    <location>
        <begin position="43"/>
        <end position="99"/>
    </location>
</feature>
<dbReference type="GO" id="GO:0016020">
    <property type="term" value="C:membrane"/>
    <property type="evidence" value="ECO:0007669"/>
    <property type="project" value="UniProtKB-SubCell"/>
</dbReference>
<evidence type="ECO:0000259" key="13">
    <source>
        <dbReference type="SMART" id="SM00062"/>
    </source>
</evidence>
<dbReference type="SMART" id="SM00062">
    <property type="entry name" value="PBPb"/>
    <property type="match status" value="1"/>
</dbReference>
<dbReference type="InterPro" id="IPR001638">
    <property type="entry name" value="Solute-binding_3/MltF_N"/>
</dbReference>
<dbReference type="CDD" id="cd13685">
    <property type="entry name" value="PBP2_iGluR_non_NMDA_like"/>
    <property type="match status" value="1"/>
</dbReference>
<dbReference type="OrthoDB" id="6511345at2759"/>
<evidence type="ECO:0000256" key="8">
    <source>
        <dbReference type="ARBA" id="ARBA00023170"/>
    </source>
</evidence>
<feature type="domain" description="Solute-binding protein family 3/N-terminal" evidence="13">
    <location>
        <begin position="33"/>
        <end position="302"/>
    </location>
</feature>
<feature type="domain" description="Ionotropic glutamate receptor C-terminal" evidence="14">
    <location>
        <begin position="33"/>
        <end position="301"/>
    </location>
</feature>